<feature type="domain" description="DUF402" evidence="7">
    <location>
        <begin position="328"/>
        <end position="469"/>
    </location>
</feature>
<keyword evidence="1 6" id="KW-0698">rRNA processing</keyword>
<dbReference type="InterPro" id="IPR016730">
    <property type="entry name" value="RNA-bd_FAU-1"/>
</dbReference>
<dbReference type="AlphaFoldDB" id="A0A7C4H925"/>
<evidence type="ECO:0000313" key="9">
    <source>
        <dbReference type="EMBL" id="HGM58583.1"/>
    </source>
</evidence>
<comment type="caution">
    <text evidence="9">The sequence shown here is derived from an EMBL/GenBank/DDBJ whole genome shotgun (WGS) entry which is preliminary data.</text>
</comment>
<comment type="function">
    <text evidence="6">Probable RNase involved in rRNA stability through maturation and/or degradation of precursor rRNAs. Binds to RNA in loop regions with AU-rich sequences.</text>
</comment>
<evidence type="ECO:0000256" key="6">
    <source>
        <dbReference type="HAMAP-Rule" id="MF_01910"/>
    </source>
</evidence>
<sequence>MLIRVRIRGLAATALSKLLFDKGYSIVQASDIIRNRFGLKEDYSPADVTVKDSDEDEILVIGFYDKALRVYEDIVNELEYVFKWYSNIGLYSIHIGVVVDKNNSDCIVDLGSTKGVLNNCKHDIGDKIVVSVVKTSLKPREVTRLSYSLRIVGEYVALIHGSSQITFSEHIRDKYRRDYLLTIAVSKLIGTGLGIHFRSSSMYAGEQEILNEIDNLRDKLVKILGEAKSREKAPRELYSGEFIGLIGLTSLAKSRLDSLRNNVVTTIPLHHSFKTIGGVYSELVDLIEKMISSISLNKDLIERSIVEFLYEKLFQNKRIRLIHIKPDGSRFELTPGIIHSIERNNLDLRICLTRTIRSNGLYDGLNIEKKEGDIDFVFLETNNWFISHNYFRKNEWIGSYININTPPEILPDTIKYHDLMVDIVVKPGEKPELVDTESFNKYCSEGIISEKTCKTALDKINEIINNTNKYIYTEFENKQ</sequence>
<name>A0A7C4H925_STAMA</name>
<evidence type="ECO:0000256" key="1">
    <source>
        <dbReference type="ARBA" id="ARBA00022552"/>
    </source>
</evidence>
<dbReference type="EC" id="3.1.26.-" evidence="6"/>
<reference evidence="9" key="1">
    <citation type="journal article" date="2020" name="mSystems">
        <title>Genome- and Community-Level Interaction Insights into Carbon Utilization and Element Cycling Functions of Hydrothermarchaeota in Hydrothermal Sediment.</title>
        <authorList>
            <person name="Zhou Z."/>
            <person name="Liu Y."/>
            <person name="Xu W."/>
            <person name="Pan J."/>
            <person name="Luo Z.H."/>
            <person name="Li M."/>
        </authorList>
    </citation>
    <scope>NUCLEOTIDE SEQUENCE [LARGE SCALE GENOMIC DNA]</scope>
    <source>
        <strain evidence="9">SpSt-642</strain>
    </source>
</reference>
<dbReference type="SUPFAM" id="SSF159234">
    <property type="entry name" value="FomD-like"/>
    <property type="match status" value="1"/>
</dbReference>
<dbReference type="GO" id="GO:0035925">
    <property type="term" value="F:mRNA 3'-UTR AU-rich region binding"/>
    <property type="evidence" value="ECO:0007669"/>
    <property type="project" value="UniProtKB-UniRule"/>
</dbReference>
<evidence type="ECO:0000256" key="4">
    <source>
        <dbReference type="ARBA" id="ARBA00022801"/>
    </source>
</evidence>
<feature type="domain" description="RNA-binding protein AU-1/Ribonuclease E/G" evidence="8">
    <location>
        <begin position="151"/>
        <end position="314"/>
    </location>
</feature>
<proteinExistence type="inferred from homology"/>
<keyword evidence="5 6" id="KW-0694">RNA-binding</keyword>
<dbReference type="EMBL" id="DTBJ01000022">
    <property type="protein sequence ID" value="HGM58583.1"/>
    <property type="molecule type" value="Genomic_DNA"/>
</dbReference>
<dbReference type="InterPro" id="IPR050212">
    <property type="entry name" value="Ntdp-like"/>
</dbReference>
<dbReference type="HAMAP" id="MF_01910">
    <property type="entry name" value="RNA_binding_AU_1"/>
    <property type="match status" value="1"/>
</dbReference>
<dbReference type="InterPro" id="IPR035930">
    <property type="entry name" value="FomD-like_sf"/>
</dbReference>
<keyword evidence="2 6" id="KW-0540">Nuclease</keyword>
<keyword evidence="4 6" id="KW-0378">Hydrolase</keyword>
<evidence type="ECO:0000259" key="8">
    <source>
        <dbReference type="Pfam" id="PF10150"/>
    </source>
</evidence>
<protein>
    <recommendedName>
        <fullName evidence="6">Probable ribonuclease FAU-1</fullName>
        <ecNumber evidence="6">3.1.26.-</ecNumber>
    </recommendedName>
    <alternativeName>
        <fullName evidence="6">RNA-binding protein FAU-1</fullName>
    </alternativeName>
</protein>
<dbReference type="Gene3D" id="2.40.380.10">
    <property type="entry name" value="FomD-like"/>
    <property type="match status" value="1"/>
</dbReference>
<dbReference type="InterPro" id="IPR007295">
    <property type="entry name" value="DUF402"/>
</dbReference>
<evidence type="ECO:0000259" key="7">
    <source>
        <dbReference type="Pfam" id="PF04167"/>
    </source>
</evidence>
<evidence type="ECO:0000256" key="5">
    <source>
        <dbReference type="ARBA" id="ARBA00022884"/>
    </source>
</evidence>
<keyword evidence="3 6" id="KW-0255">Endonuclease</keyword>
<gene>
    <name evidence="6" type="primary">fau-1</name>
    <name evidence="9" type="ORF">ENU14_03215</name>
</gene>
<dbReference type="Pfam" id="PF04167">
    <property type="entry name" value="DUF402"/>
    <property type="match status" value="1"/>
</dbReference>
<evidence type="ECO:0000256" key="3">
    <source>
        <dbReference type="ARBA" id="ARBA00022759"/>
    </source>
</evidence>
<accession>A0A7C4H925</accession>
<dbReference type="PANTHER" id="PTHR39159:SF1">
    <property type="entry name" value="UPF0374 PROTEIN YGAC"/>
    <property type="match status" value="1"/>
</dbReference>
<dbReference type="InterPro" id="IPR019307">
    <property type="entry name" value="RNA-bd_AU-1/RNase_E/G"/>
</dbReference>
<dbReference type="PANTHER" id="PTHR39159">
    <property type="match status" value="1"/>
</dbReference>
<organism evidence="9">
    <name type="scientific">Staphylothermus marinus</name>
    <dbReference type="NCBI Taxonomy" id="2280"/>
    <lineage>
        <taxon>Archaea</taxon>
        <taxon>Thermoproteota</taxon>
        <taxon>Thermoprotei</taxon>
        <taxon>Desulfurococcales</taxon>
        <taxon>Desulfurococcaceae</taxon>
        <taxon>Staphylothermus</taxon>
    </lineage>
</organism>
<comment type="similarity">
    <text evidence="6">Belongs to the FAU-1 family.</text>
</comment>
<dbReference type="Pfam" id="PF10150">
    <property type="entry name" value="RNase_E_G"/>
    <property type="match status" value="1"/>
</dbReference>
<dbReference type="GO" id="GO:0006364">
    <property type="term" value="P:rRNA processing"/>
    <property type="evidence" value="ECO:0007669"/>
    <property type="project" value="UniProtKB-UniRule"/>
</dbReference>
<dbReference type="GO" id="GO:0016891">
    <property type="term" value="F:RNA endonuclease activity producing 5'-phosphomonoesters, hydrolytic mechanism"/>
    <property type="evidence" value="ECO:0007669"/>
    <property type="project" value="UniProtKB-UniRule"/>
</dbReference>
<evidence type="ECO:0000256" key="2">
    <source>
        <dbReference type="ARBA" id="ARBA00022722"/>
    </source>
</evidence>